<accession>A0ABX2XFH3</accession>
<gene>
    <name evidence="1" type="ORF">FLP_16740</name>
</gene>
<dbReference type="RefSeq" id="WP_065450683.1">
    <property type="nucleotide sequence ID" value="NZ_LVEN01000038.1"/>
</dbReference>
<reference evidence="2" key="1">
    <citation type="submission" date="2016-03" db="EMBL/GenBank/DDBJ databases">
        <title>Draft genome sequence of Paenibacillus glacialis DSM 22343.</title>
        <authorList>
            <person name="Shin S.-K."/>
            <person name="Yi H."/>
        </authorList>
    </citation>
    <scope>NUCLEOTIDE SEQUENCE [LARGE SCALE GENOMIC DNA]</scope>
    <source>
        <strain evidence="2">CCUG 60099</strain>
    </source>
</reference>
<dbReference type="EMBL" id="LVEN01000038">
    <property type="protein sequence ID" value="OCB71161.1"/>
    <property type="molecule type" value="Genomic_DNA"/>
</dbReference>
<dbReference type="Proteomes" id="UP000093343">
    <property type="component" value="Unassembled WGS sequence"/>
</dbReference>
<proteinExistence type="predicted"/>
<organism evidence="1 2">
    <name type="scientific">Flavobacterium piscis</name>
    <dbReference type="NCBI Taxonomy" id="1114874"/>
    <lineage>
        <taxon>Bacteria</taxon>
        <taxon>Pseudomonadati</taxon>
        <taxon>Bacteroidota</taxon>
        <taxon>Flavobacteriia</taxon>
        <taxon>Flavobacteriales</taxon>
        <taxon>Flavobacteriaceae</taxon>
        <taxon>Flavobacterium</taxon>
    </lineage>
</organism>
<comment type="caution">
    <text evidence="1">The sequence shown here is derived from an EMBL/GenBank/DDBJ whole genome shotgun (WGS) entry which is preliminary data.</text>
</comment>
<evidence type="ECO:0000313" key="1">
    <source>
        <dbReference type="EMBL" id="OCB71161.1"/>
    </source>
</evidence>
<name>A0ABX2XFH3_9FLAO</name>
<evidence type="ECO:0000313" key="2">
    <source>
        <dbReference type="Proteomes" id="UP000093343"/>
    </source>
</evidence>
<protein>
    <submittedName>
        <fullName evidence="1">Uncharacterized protein</fullName>
    </submittedName>
</protein>
<keyword evidence="2" id="KW-1185">Reference proteome</keyword>
<sequence>MQLEGAIIKEQGQNFAIVIVKSHVLNSNERDNAVQQFSRYFPGMPIILMAQNSRGLPTYYGRTDIVNFLSKLHMSQIPWKKYTFN</sequence>